<reference evidence="3 4" key="1">
    <citation type="submission" date="2016-10" db="EMBL/GenBank/DDBJ databases">
        <authorList>
            <person name="Varghese N."/>
            <person name="Submissions S."/>
        </authorList>
    </citation>
    <scope>NUCLEOTIDE SEQUENCE [LARGE SCALE GENOMIC DNA]</scope>
    <source>
        <strain evidence="3 4">DSM 1741</strain>
    </source>
</reference>
<evidence type="ECO:0000259" key="2">
    <source>
        <dbReference type="Pfam" id="PF13635"/>
    </source>
</evidence>
<dbReference type="PANTHER" id="PTHR33295:SF8">
    <property type="entry name" value="AAA+ ATPASE DOMAIN-CONTAINING PROTEIN"/>
    <property type="match status" value="1"/>
</dbReference>
<feature type="domain" description="DUF4143" evidence="2">
    <location>
        <begin position="225"/>
        <end position="374"/>
    </location>
</feature>
<evidence type="ECO:0000259" key="1">
    <source>
        <dbReference type="Pfam" id="PF13173"/>
    </source>
</evidence>
<dbReference type="Pfam" id="PF13635">
    <property type="entry name" value="DUF4143"/>
    <property type="match status" value="1"/>
</dbReference>
<dbReference type="SUPFAM" id="SSF52540">
    <property type="entry name" value="P-loop containing nucleoside triphosphate hydrolases"/>
    <property type="match status" value="1"/>
</dbReference>
<dbReference type="EMBL" id="FOTO01000006">
    <property type="protein sequence ID" value="SFL77762.1"/>
    <property type="molecule type" value="Genomic_DNA"/>
</dbReference>
<dbReference type="AlphaFoldDB" id="A0A8G2FEI3"/>
<evidence type="ECO:0000313" key="4">
    <source>
        <dbReference type="Proteomes" id="UP000199581"/>
    </source>
</evidence>
<keyword evidence="4" id="KW-1185">Reference proteome</keyword>
<comment type="caution">
    <text evidence="3">The sequence shown here is derived from an EMBL/GenBank/DDBJ whole genome shotgun (WGS) entry which is preliminary data.</text>
</comment>
<proteinExistence type="predicted"/>
<gene>
    <name evidence="3" type="ORF">SAMN05421830_10693</name>
</gene>
<evidence type="ECO:0008006" key="5">
    <source>
        <dbReference type="Google" id="ProtNLM"/>
    </source>
</evidence>
<dbReference type="InterPro" id="IPR041682">
    <property type="entry name" value="AAA_14"/>
</dbReference>
<sequence>MIETIKEIILDFQQSKLKTGIPRRTAIRPVLGKATVCIGVRRCGKSTYMLQLMQKLLDSGIRSENILCLNFFDDRLHALRHDSLGVILEAYFSIYPEKKNKEKIYFFFDEIQVIPGWEPFVDRLLRTEECEVHITGSSAQMLSKEIATQMRGRALSWEMFPFSFKEFLDFKGIDSDETLSTKKRLMVQKAFEEYRETGGFPEVAGLERMLRIKTHQEYWSAMLFRDLIERHGIAHPKALTDLAHWLVDNTASLYSVNSLTGYLKSLGHKAPKSAVSDYLTWFEDAYILFTVRIFDASLARSNTNPKKIYCIDHALVTSVSSGILVNSGHLLENLVFTALRRISPDIFYYKTKTGKELDFIAKLRDGSRMLIQVCESMADPQTKKREVTALAEAMAELKLSTGTIVTRGESEKISLGGGTIEVVPAWRFMLSFTENFQPTSRCHGVL</sequence>
<organism evidence="3 4">
    <name type="scientific">Desulfomicrobium norvegicum (strain DSM 1741 / NCIMB 8310)</name>
    <name type="common">Desulfovibrio baculatus (strain Norway 4)</name>
    <name type="synonym">Desulfovibrio desulfuricans (strain Norway 4)</name>
    <dbReference type="NCBI Taxonomy" id="52561"/>
    <lineage>
        <taxon>Bacteria</taxon>
        <taxon>Pseudomonadati</taxon>
        <taxon>Thermodesulfobacteriota</taxon>
        <taxon>Desulfovibrionia</taxon>
        <taxon>Desulfovibrionales</taxon>
        <taxon>Desulfomicrobiaceae</taxon>
        <taxon>Desulfomicrobium</taxon>
    </lineage>
</organism>
<dbReference type="InterPro" id="IPR027417">
    <property type="entry name" value="P-loop_NTPase"/>
</dbReference>
<dbReference type="Proteomes" id="UP000199581">
    <property type="component" value="Unassembled WGS sequence"/>
</dbReference>
<evidence type="ECO:0000313" key="3">
    <source>
        <dbReference type="EMBL" id="SFL77762.1"/>
    </source>
</evidence>
<accession>A0A8G2FEI3</accession>
<dbReference type="InterPro" id="IPR025420">
    <property type="entry name" value="DUF4143"/>
</dbReference>
<protein>
    <recommendedName>
        <fullName evidence="5">AAA+ ATPase domain-containing protein</fullName>
    </recommendedName>
</protein>
<dbReference type="PANTHER" id="PTHR33295">
    <property type="entry name" value="ATPASE"/>
    <property type="match status" value="1"/>
</dbReference>
<dbReference type="OrthoDB" id="9801684at2"/>
<name>A0A8G2FEI3_DESNO</name>
<dbReference type="Pfam" id="PF13173">
    <property type="entry name" value="AAA_14"/>
    <property type="match status" value="1"/>
</dbReference>
<feature type="domain" description="AAA" evidence="1">
    <location>
        <begin position="33"/>
        <end position="168"/>
    </location>
</feature>